<evidence type="ECO:0000256" key="4">
    <source>
        <dbReference type="SAM" id="MobiDB-lite"/>
    </source>
</evidence>
<dbReference type="PANTHER" id="PTHR47677">
    <property type="entry name" value="CYTOCHROME C OXIDASE ASSEMBLY FACTOR 6"/>
    <property type="match status" value="1"/>
</dbReference>
<keyword evidence="6" id="KW-1185">Reference proteome</keyword>
<feature type="region of interest" description="Disordered" evidence="4">
    <location>
        <begin position="1"/>
        <end position="36"/>
    </location>
</feature>
<protein>
    <recommendedName>
        <fullName evidence="7">COX assembly mitochondrial protein</fullName>
    </recommendedName>
</protein>
<comment type="caution">
    <text evidence="5">The sequence shown here is derived from an EMBL/GenBank/DDBJ whole genome shotgun (WGS) entry which is preliminary data.</text>
</comment>
<name>A0ABR4MVB7_9FUNG</name>
<dbReference type="InterPro" id="IPR048281">
    <property type="entry name" value="COA6_fun"/>
</dbReference>
<dbReference type="Pfam" id="PF02297">
    <property type="entry name" value="COX6B"/>
    <property type="match status" value="1"/>
</dbReference>
<evidence type="ECO:0000256" key="3">
    <source>
        <dbReference type="ARBA" id="ARBA00023157"/>
    </source>
</evidence>
<sequence length="155" mass="17417">MPTVDRDDAGAGAPARAATPSGQGAPPGSLPPTRDARKRCWAARDAYFSCLDANGLWLHGLAPTQYDEIVRIDPTRPPVASESDRSLSREQRAKLFTCANAKAFYESECLGSWSVHFAMLRVKEMQSKHLAEKIRQDHEERFKNKDEFWARVKKN</sequence>
<dbReference type="PANTHER" id="PTHR47677:SF1">
    <property type="entry name" value="CYTOCHROME C OXIDASE ASSEMBLY FACTOR 6"/>
    <property type="match status" value="1"/>
</dbReference>
<evidence type="ECO:0008006" key="7">
    <source>
        <dbReference type="Google" id="ProtNLM"/>
    </source>
</evidence>
<evidence type="ECO:0000256" key="2">
    <source>
        <dbReference type="ARBA" id="ARBA00023128"/>
    </source>
</evidence>
<accession>A0ABR4MVB7</accession>
<dbReference type="EMBL" id="JADGIZ020000140">
    <property type="protein sequence ID" value="KAL2911196.1"/>
    <property type="molecule type" value="Genomic_DNA"/>
</dbReference>
<comment type="subcellular location">
    <subcellularLocation>
        <location evidence="1">Mitochondrion</location>
    </subcellularLocation>
</comment>
<reference evidence="5 6" key="1">
    <citation type="submission" date="2023-09" db="EMBL/GenBank/DDBJ databases">
        <title>Pangenome analysis of Batrachochytrium dendrobatidis and related Chytrids.</title>
        <authorList>
            <person name="Yacoub M.N."/>
            <person name="Stajich J.E."/>
            <person name="James T.Y."/>
        </authorList>
    </citation>
    <scope>NUCLEOTIDE SEQUENCE [LARGE SCALE GENOMIC DNA]</scope>
    <source>
        <strain evidence="5 6">JEL0888</strain>
    </source>
</reference>
<dbReference type="Proteomes" id="UP001527925">
    <property type="component" value="Unassembled WGS sequence"/>
</dbReference>
<dbReference type="InterPro" id="IPR048280">
    <property type="entry name" value="COX6B-like"/>
</dbReference>
<keyword evidence="3" id="KW-1015">Disulfide bond</keyword>
<evidence type="ECO:0000313" key="6">
    <source>
        <dbReference type="Proteomes" id="UP001527925"/>
    </source>
</evidence>
<organism evidence="5 6">
    <name type="scientific">Polyrhizophydium stewartii</name>
    <dbReference type="NCBI Taxonomy" id="2732419"/>
    <lineage>
        <taxon>Eukaryota</taxon>
        <taxon>Fungi</taxon>
        <taxon>Fungi incertae sedis</taxon>
        <taxon>Chytridiomycota</taxon>
        <taxon>Chytridiomycota incertae sedis</taxon>
        <taxon>Chytridiomycetes</taxon>
        <taxon>Rhizophydiales</taxon>
        <taxon>Rhizophydiales incertae sedis</taxon>
        <taxon>Polyrhizophydium</taxon>
    </lineage>
</organism>
<proteinExistence type="predicted"/>
<keyword evidence="2" id="KW-0496">Mitochondrion</keyword>
<gene>
    <name evidence="5" type="ORF">HK105_209347</name>
</gene>
<evidence type="ECO:0000313" key="5">
    <source>
        <dbReference type="EMBL" id="KAL2911196.1"/>
    </source>
</evidence>
<evidence type="ECO:0000256" key="1">
    <source>
        <dbReference type="ARBA" id="ARBA00004173"/>
    </source>
</evidence>